<protein>
    <submittedName>
        <fullName evidence="1">Uncharacterized protein</fullName>
    </submittedName>
</protein>
<organism evidence="1 2">
    <name type="scientific">Diacronema lutheri</name>
    <name type="common">Unicellular marine alga</name>
    <name type="synonym">Monochrysis lutheri</name>
    <dbReference type="NCBI Taxonomy" id="2081491"/>
    <lineage>
        <taxon>Eukaryota</taxon>
        <taxon>Haptista</taxon>
        <taxon>Haptophyta</taxon>
        <taxon>Pavlovophyceae</taxon>
        <taxon>Pavlovales</taxon>
        <taxon>Pavlovaceae</taxon>
        <taxon>Diacronema</taxon>
    </lineage>
</organism>
<dbReference type="AlphaFoldDB" id="A0A8J6CAS8"/>
<dbReference type="Proteomes" id="UP000751190">
    <property type="component" value="Unassembled WGS sequence"/>
</dbReference>
<sequence length="148" mass="15716">MAGAAQAARGEALSHELLEARRFRTMLCYAICVQAILLATTGTWRNVLDNFGSGCAALLAMGADATAALANRERLLDWMTTAPRDALLLVPTATEAAAFIWPRAIALTVCSVLGLGIRLATSVLRNGFPEEGFALSRTPRGAVGEKRE</sequence>
<proteinExistence type="predicted"/>
<evidence type="ECO:0000313" key="1">
    <source>
        <dbReference type="EMBL" id="KAG8464406.1"/>
    </source>
</evidence>
<name>A0A8J6CAS8_DIALT</name>
<accession>A0A8J6CAS8</accession>
<gene>
    <name evidence="1" type="ORF">KFE25_003469</name>
</gene>
<keyword evidence="2" id="KW-1185">Reference proteome</keyword>
<evidence type="ECO:0000313" key="2">
    <source>
        <dbReference type="Proteomes" id="UP000751190"/>
    </source>
</evidence>
<comment type="caution">
    <text evidence="1">The sequence shown here is derived from an EMBL/GenBank/DDBJ whole genome shotgun (WGS) entry which is preliminary data.</text>
</comment>
<reference evidence="1" key="1">
    <citation type="submission" date="2021-05" db="EMBL/GenBank/DDBJ databases">
        <title>The genome of the haptophyte Pavlova lutheri (Diacronema luteri, Pavlovales) - a model for lipid biosynthesis in eukaryotic algae.</title>
        <authorList>
            <person name="Hulatt C.J."/>
            <person name="Posewitz M.C."/>
        </authorList>
    </citation>
    <scope>NUCLEOTIDE SEQUENCE</scope>
    <source>
        <strain evidence="1">NIVA-4/92</strain>
    </source>
</reference>
<dbReference type="EMBL" id="JAGTXO010000013">
    <property type="protein sequence ID" value="KAG8464406.1"/>
    <property type="molecule type" value="Genomic_DNA"/>
</dbReference>